<protein>
    <submittedName>
        <fullName evidence="1">Uncharacterized protein</fullName>
    </submittedName>
</protein>
<dbReference type="STRING" id="633807.BW732_05810"/>
<sequence length="64" mass="6763">MTDGASQGLFVIVAVVIFGIFVLIAYILFRETLQPKLAEIFSKATTDAGASLNYKSTPTPTPAG</sequence>
<name>A0A1Q2D656_9ENTE</name>
<dbReference type="RefSeq" id="WP_077275885.1">
    <property type="nucleotide sequence ID" value="NZ_CP019609.1"/>
</dbReference>
<reference evidence="1 2" key="1">
    <citation type="journal article" date="2010" name="Int. J. Syst. Evol. Microbiol.">
        <title>Vagococcus penaei sp. nov., isolated from spoilage microbiota of cooked shrimp (Penaeus vannamei).</title>
        <authorList>
            <person name="Jaffres E."/>
            <person name="Prevost H."/>
            <person name="Rossero A."/>
            <person name="Joffraud J.J."/>
            <person name="Dousset X."/>
        </authorList>
    </citation>
    <scope>NUCLEOTIDE SEQUENCE [LARGE SCALE GENOMIC DNA]</scope>
    <source>
        <strain evidence="1 2">CD276</strain>
    </source>
</reference>
<gene>
    <name evidence="1" type="ORF">BW732_05810</name>
</gene>
<organism evidence="1 2">
    <name type="scientific">Vagococcus penaei</name>
    <dbReference type="NCBI Taxonomy" id="633807"/>
    <lineage>
        <taxon>Bacteria</taxon>
        <taxon>Bacillati</taxon>
        <taxon>Bacillota</taxon>
        <taxon>Bacilli</taxon>
        <taxon>Lactobacillales</taxon>
        <taxon>Enterococcaceae</taxon>
        <taxon>Vagococcus</taxon>
    </lineage>
</organism>
<dbReference type="KEGG" id="vpi:BW732_05810"/>
<evidence type="ECO:0000313" key="2">
    <source>
        <dbReference type="Proteomes" id="UP000188246"/>
    </source>
</evidence>
<accession>A0A1Q2D656</accession>
<dbReference type="EMBL" id="CP019609">
    <property type="protein sequence ID" value="AQP53802.1"/>
    <property type="molecule type" value="Genomic_DNA"/>
</dbReference>
<evidence type="ECO:0000313" key="1">
    <source>
        <dbReference type="EMBL" id="AQP53802.1"/>
    </source>
</evidence>
<dbReference type="OrthoDB" id="2194606at2"/>
<dbReference type="AlphaFoldDB" id="A0A1Q2D656"/>
<proteinExistence type="predicted"/>
<dbReference type="Proteomes" id="UP000188246">
    <property type="component" value="Chromosome"/>
</dbReference>
<keyword evidence="2" id="KW-1185">Reference proteome</keyword>